<evidence type="ECO:0000256" key="4">
    <source>
        <dbReference type="ARBA" id="ARBA00022989"/>
    </source>
</evidence>
<sequence length="325" mass="35651">MPGRIHKKRLLSVSVLTLFLAFAATHLTYHLPELNKVTHIAAPFFAAMAFISLVTFFLLGQAQRIIFGIFNTKVGRVESFSLAISNNFLNYLPAKAGLVARGAYFRALHAMPVQRYVAATAYGQLLYVTLAGFLGGGLGILIYLQDAYPNSLWVITVALIITGLSASVILGFAPRASTWIRKTAIRNRLQYFSTSLAPWRNFKPMAVYMALIFVILNLMATRLWLSFYLTDVRISAQEVLFLQTAAAASVAFSFLPGNLGLREGVIVGIGHVLGLPLDLTVTAAVLDRLSALVVTFSLGPWLAHQLSRKMVRQQSTSPRGYDPKG</sequence>
<dbReference type="Proteomes" id="UP000287798">
    <property type="component" value="Unassembled WGS sequence"/>
</dbReference>
<evidence type="ECO:0000313" key="8">
    <source>
        <dbReference type="Proteomes" id="UP000287798"/>
    </source>
</evidence>
<keyword evidence="3 6" id="KW-0812">Transmembrane</keyword>
<keyword evidence="5 6" id="KW-0472">Membrane</keyword>
<evidence type="ECO:0000256" key="2">
    <source>
        <dbReference type="ARBA" id="ARBA00022475"/>
    </source>
</evidence>
<feature type="transmembrane region" description="Helical" evidence="6">
    <location>
        <begin position="281"/>
        <end position="303"/>
    </location>
</feature>
<dbReference type="InterPro" id="IPR022791">
    <property type="entry name" value="L-PG_synthase/AglD"/>
</dbReference>
<protein>
    <recommendedName>
        <fullName evidence="9">Flippase-like domain-containing protein</fullName>
    </recommendedName>
</protein>
<feature type="transmembrane region" description="Helical" evidence="6">
    <location>
        <begin position="125"/>
        <end position="145"/>
    </location>
</feature>
<dbReference type="PANTHER" id="PTHR39087:SF2">
    <property type="entry name" value="UPF0104 MEMBRANE PROTEIN MJ1595"/>
    <property type="match status" value="1"/>
</dbReference>
<keyword evidence="4 6" id="KW-1133">Transmembrane helix</keyword>
<gene>
    <name evidence="7" type="ORF">D6C00_11670</name>
</gene>
<proteinExistence type="predicted"/>
<feature type="transmembrane region" description="Helical" evidence="6">
    <location>
        <begin position="151"/>
        <end position="173"/>
    </location>
</feature>
<evidence type="ECO:0000256" key="3">
    <source>
        <dbReference type="ARBA" id="ARBA00022692"/>
    </source>
</evidence>
<evidence type="ECO:0008006" key="9">
    <source>
        <dbReference type="Google" id="ProtNLM"/>
    </source>
</evidence>
<dbReference type="OrthoDB" id="9952449at2"/>
<keyword evidence="8" id="KW-1185">Reference proteome</keyword>
<comment type="caution">
    <text evidence="7">The sequence shown here is derived from an EMBL/GenBank/DDBJ whole genome shotgun (WGS) entry which is preliminary data.</text>
</comment>
<evidence type="ECO:0000256" key="6">
    <source>
        <dbReference type="SAM" id="Phobius"/>
    </source>
</evidence>
<dbReference type="AlphaFoldDB" id="A0A426QLB0"/>
<organism evidence="7 8">
    <name type="scientific">Thiohalobacter thiocyanaticus</name>
    <dbReference type="NCBI Taxonomy" id="585455"/>
    <lineage>
        <taxon>Bacteria</taxon>
        <taxon>Pseudomonadati</taxon>
        <taxon>Pseudomonadota</taxon>
        <taxon>Gammaproteobacteria</taxon>
        <taxon>Thiohalobacterales</taxon>
        <taxon>Thiohalobacteraceae</taxon>
        <taxon>Thiohalobacter</taxon>
    </lineage>
</organism>
<comment type="subcellular location">
    <subcellularLocation>
        <location evidence="1">Cell membrane</location>
        <topology evidence="1">Multi-pass membrane protein</topology>
    </subcellularLocation>
</comment>
<evidence type="ECO:0000313" key="7">
    <source>
        <dbReference type="EMBL" id="RRQ22529.1"/>
    </source>
</evidence>
<evidence type="ECO:0000256" key="5">
    <source>
        <dbReference type="ARBA" id="ARBA00023136"/>
    </source>
</evidence>
<reference evidence="7 8" key="1">
    <citation type="journal article" date="2010" name="Int. J. Syst. Evol. Microbiol.">
        <title>Thiohalobacter thiocyanaticus gen. nov., sp. nov., a moderately halophilic, sulfur-oxidizing gammaproteobacterium from hypersaline lakes, that utilizes thiocyanate.</title>
        <authorList>
            <person name="Sorokin D.Y."/>
            <person name="Kovaleva O.L."/>
            <person name="Tourova T.P."/>
            <person name="Muyzer G."/>
        </authorList>
    </citation>
    <scope>NUCLEOTIDE SEQUENCE [LARGE SCALE GENOMIC DNA]</scope>
    <source>
        <strain evidence="7 8">Hrh1</strain>
    </source>
</reference>
<dbReference type="RefSeq" id="WP_125181870.1">
    <property type="nucleotide sequence ID" value="NZ_QZMU01000001.1"/>
</dbReference>
<feature type="transmembrane region" description="Helical" evidence="6">
    <location>
        <begin position="205"/>
        <end position="225"/>
    </location>
</feature>
<feature type="transmembrane region" description="Helical" evidence="6">
    <location>
        <begin position="39"/>
        <end position="59"/>
    </location>
</feature>
<name>A0A426QLB0_9GAMM</name>
<evidence type="ECO:0000256" key="1">
    <source>
        <dbReference type="ARBA" id="ARBA00004651"/>
    </source>
</evidence>
<dbReference type="EMBL" id="QZMU01000001">
    <property type="protein sequence ID" value="RRQ22529.1"/>
    <property type="molecule type" value="Genomic_DNA"/>
</dbReference>
<dbReference type="GO" id="GO:0005886">
    <property type="term" value="C:plasma membrane"/>
    <property type="evidence" value="ECO:0007669"/>
    <property type="project" value="UniProtKB-SubCell"/>
</dbReference>
<keyword evidence="2" id="KW-1003">Cell membrane</keyword>
<accession>A0A426QLB0</accession>
<dbReference type="Pfam" id="PF03706">
    <property type="entry name" value="LPG_synthase_TM"/>
    <property type="match status" value="1"/>
</dbReference>
<dbReference type="PANTHER" id="PTHR39087">
    <property type="entry name" value="UPF0104 MEMBRANE PROTEIN MJ1595"/>
    <property type="match status" value="1"/>
</dbReference>